<evidence type="ECO:0000256" key="12">
    <source>
        <dbReference type="SAM" id="Phobius"/>
    </source>
</evidence>
<dbReference type="OrthoDB" id="384327at2"/>
<proteinExistence type="inferred from homology"/>
<dbReference type="STRING" id="883114.HMPREF9709_01642"/>
<accession>H3NQN1</accession>
<evidence type="ECO:0000256" key="10">
    <source>
        <dbReference type="ARBA" id="ARBA00024973"/>
    </source>
</evidence>
<evidence type="ECO:0000256" key="3">
    <source>
        <dbReference type="ARBA" id="ARBA00011131"/>
    </source>
</evidence>
<feature type="transmembrane region" description="Helical" evidence="12">
    <location>
        <begin position="315"/>
        <end position="336"/>
    </location>
</feature>
<comment type="subunit">
    <text evidence="3">The complex is composed of two ATP-binding proteins (HrtA), two transmembrane proteins (HrtB) and a solute-binding protein.</text>
</comment>
<gene>
    <name evidence="14" type="ORF">HMPREF9709_01642</name>
</gene>
<dbReference type="Pfam" id="PF02687">
    <property type="entry name" value="FtsX"/>
    <property type="match status" value="1"/>
</dbReference>
<sequence length="391" mass="43240">MFLALKEMKKEKGRFILIIGIVILISYLVFFLTGLAYGLAKDNTTAVENWNADKIVLKAGTNSNLASSMMEKEAIEDFKDYEISPINLSRAVAYKNGSETDKNTIDLVLVGLDKGSKAYPKIIEGNEAKNKNQVIASISLKKEDNVQIGDKLVLSLNDKEYEVVGFTEESKYNVGSVIYTELYEASSTNMMFTENEKDANQNKAEEKNGEKPNNSKAQDADTVSKATNTVPERVAGILIHGQNDLKSNEKYDVITMDDFIKELPGYIAQVLTFGLMIGFLILISTIVLGVFMYIITIQKKQTFGIMKVQGISNKYIANSVITQTFLVSLIGVLMGLGLTLISELLLPQTVPFKSNYIFYLIIAVLIVVISMLGAIFSVRGVTKVDPLEVLE</sequence>
<reference evidence="14 15" key="1">
    <citation type="submission" date="2012-01" db="EMBL/GenBank/DDBJ databases">
        <title>The Genome Sequence of Helcococcus kunzii ATCC 51366.</title>
        <authorList>
            <consortium name="The Broad Institute Genome Sequencing Platform"/>
            <person name="Earl A."/>
            <person name="Ward D."/>
            <person name="Feldgarden M."/>
            <person name="Gevers D."/>
            <person name="Huys G."/>
            <person name="Young S.K."/>
            <person name="Zeng Q."/>
            <person name="Gargeya S."/>
            <person name="Fitzgerald M."/>
            <person name="Haas B."/>
            <person name="Abouelleil A."/>
            <person name="Alvarado L."/>
            <person name="Arachchi H.M."/>
            <person name="Berlin A."/>
            <person name="Chapman S.B."/>
            <person name="Gearin G."/>
            <person name="Goldberg J."/>
            <person name="Griggs A."/>
            <person name="Gujja S."/>
            <person name="Hansen M."/>
            <person name="Heiman D."/>
            <person name="Howarth C."/>
            <person name="Larimer J."/>
            <person name="Lui A."/>
            <person name="MacDonald P.J.P."/>
            <person name="McCowen C."/>
            <person name="Montmayeur A."/>
            <person name="Murphy C."/>
            <person name="Neiman D."/>
            <person name="Pearson M."/>
            <person name="Priest M."/>
            <person name="Roberts A."/>
            <person name="Saif S."/>
            <person name="Shea T."/>
            <person name="Sisk P."/>
            <person name="Stolte C."/>
            <person name="Sykes S."/>
            <person name="Wortman J."/>
            <person name="Nusbaum C."/>
            <person name="Birren B."/>
        </authorList>
    </citation>
    <scope>NUCLEOTIDE SEQUENCE [LARGE SCALE GENOMIC DNA]</scope>
    <source>
        <strain evidence="14 15">ATCC 51366</strain>
    </source>
</reference>
<feature type="transmembrane region" description="Helical" evidence="12">
    <location>
        <begin position="356"/>
        <end position="378"/>
    </location>
</feature>
<dbReference type="HOGENOM" id="CLU_060907_2_0_9"/>
<feature type="region of interest" description="Disordered" evidence="11">
    <location>
        <begin position="197"/>
        <end position="225"/>
    </location>
</feature>
<evidence type="ECO:0000313" key="15">
    <source>
        <dbReference type="Proteomes" id="UP000004191"/>
    </source>
</evidence>
<feature type="compositionally biased region" description="Basic and acidic residues" evidence="11">
    <location>
        <begin position="197"/>
        <end position="210"/>
    </location>
</feature>
<dbReference type="PATRIC" id="fig|883114.3.peg.1639"/>
<evidence type="ECO:0000256" key="9">
    <source>
        <dbReference type="ARBA" id="ARBA00023136"/>
    </source>
</evidence>
<dbReference type="InterPro" id="IPR003838">
    <property type="entry name" value="ABC3_permease_C"/>
</dbReference>
<comment type="caution">
    <text evidence="14">The sequence shown here is derived from an EMBL/GenBank/DDBJ whole genome shotgun (WGS) entry which is preliminary data.</text>
</comment>
<dbReference type="AlphaFoldDB" id="H3NQN1"/>
<keyword evidence="8 12" id="KW-1133">Transmembrane helix</keyword>
<feature type="transmembrane region" description="Helical" evidence="12">
    <location>
        <begin position="15"/>
        <end position="39"/>
    </location>
</feature>
<evidence type="ECO:0000256" key="1">
    <source>
        <dbReference type="ARBA" id="ARBA00004651"/>
    </source>
</evidence>
<name>H3NQN1_9FIRM</name>
<evidence type="ECO:0000313" key="14">
    <source>
        <dbReference type="EMBL" id="EHR32361.1"/>
    </source>
</evidence>
<dbReference type="PANTHER" id="PTHR43738">
    <property type="entry name" value="ABC TRANSPORTER, MEMBRANE PROTEIN"/>
    <property type="match status" value="1"/>
</dbReference>
<dbReference type="RefSeq" id="WP_005399157.1">
    <property type="nucleotide sequence ID" value="NZ_JH601088.1"/>
</dbReference>
<dbReference type="PANTHER" id="PTHR43738:SF1">
    <property type="entry name" value="HEMIN TRANSPORT SYSTEM PERMEASE PROTEIN HRTB-RELATED"/>
    <property type="match status" value="1"/>
</dbReference>
<dbReference type="GO" id="GO:0005886">
    <property type="term" value="C:plasma membrane"/>
    <property type="evidence" value="ECO:0007669"/>
    <property type="project" value="UniProtKB-SubCell"/>
</dbReference>
<evidence type="ECO:0000256" key="7">
    <source>
        <dbReference type="ARBA" id="ARBA00022692"/>
    </source>
</evidence>
<evidence type="ECO:0000256" key="4">
    <source>
        <dbReference type="ARBA" id="ARBA00016962"/>
    </source>
</evidence>
<keyword evidence="6" id="KW-1003">Cell membrane</keyword>
<feature type="transmembrane region" description="Helical" evidence="12">
    <location>
        <begin position="266"/>
        <end position="294"/>
    </location>
</feature>
<keyword evidence="7 12" id="KW-0812">Transmembrane</keyword>
<organism evidence="14 15">
    <name type="scientific">Helcococcus kunzii ATCC 51366</name>
    <dbReference type="NCBI Taxonomy" id="883114"/>
    <lineage>
        <taxon>Bacteria</taxon>
        <taxon>Bacillati</taxon>
        <taxon>Bacillota</taxon>
        <taxon>Tissierellia</taxon>
        <taxon>Tissierellales</taxon>
        <taxon>Peptoniphilaceae</taxon>
        <taxon>Helcococcus</taxon>
    </lineage>
</organism>
<dbReference type="InterPro" id="IPR051125">
    <property type="entry name" value="ABC-4/HrtB_transporter"/>
</dbReference>
<dbReference type="eggNOG" id="COG0577">
    <property type="taxonomic scope" value="Bacteria"/>
</dbReference>
<comment type="subcellular location">
    <subcellularLocation>
        <location evidence="1">Cell membrane</location>
        <topology evidence="1">Multi-pass membrane protein</topology>
    </subcellularLocation>
</comment>
<dbReference type="EMBL" id="AGEI01000029">
    <property type="protein sequence ID" value="EHR32361.1"/>
    <property type="molecule type" value="Genomic_DNA"/>
</dbReference>
<keyword evidence="5" id="KW-0813">Transport</keyword>
<evidence type="ECO:0000256" key="5">
    <source>
        <dbReference type="ARBA" id="ARBA00022448"/>
    </source>
</evidence>
<evidence type="ECO:0000256" key="11">
    <source>
        <dbReference type="SAM" id="MobiDB-lite"/>
    </source>
</evidence>
<comment type="similarity">
    <text evidence="2">Belongs to the ABC-4 integral membrane protein family. HrtB subfamily.</text>
</comment>
<feature type="domain" description="ABC3 transporter permease C-terminal" evidence="13">
    <location>
        <begin position="275"/>
        <end position="386"/>
    </location>
</feature>
<protein>
    <recommendedName>
        <fullName evidence="4">Putative hemin transport system permease protein HrtB</fullName>
    </recommendedName>
</protein>
<evidence type="ECO:0000259" key="13">
    <source>
        <dbReference type="Pfam" id="PF02687"/>
    </source>
</evidence>
<evidence type="ECO:0000256" key="2">
    <source>
        <dbReference type="ARBA" id="ARBA00008697"/>
    </source>
</evidence>
<dbReference type="Proteomes" id="UP000004191">
    <property type="component" value="Unassembled WGS sequence"/>
</dbReference>
<comment type="function">
    <text evidence="10">Part of the ABC transporter complex hrt involved in hemin import. Responsible for the translocation of the substrate across the membrane.</text>
</comment>
<evidence type="ECO:0000256" key="6">
    <source>
        <dbReference type="ARBA" id="ARBA00022475"/>
    </source>
</evidence>
<keyword evidence="9 12" id="KW-0472">Membrane</keyword>
<dbReference type="GeneID" id="96999584"/>
<evidence type="ECO:0000256" key="8">
    <source>
        <dbReference type="ARBA" id="ARBA00022989"/>
    </source>
</evidence>
<keyword evidence="15" id="KW-1185">Reference proteome</keyword>